<dbReference type="EMBL" id="JADGKB010000005">
    <property type="protein sequence ID" value="KAJ3261532.1"/>
    <property type="molecule type" value="Genomic_DNA"/>
</dbReference>
<keyword evidence="14" id="KW-1185">Reference proteome</keyword>
<evidence type="ECO:0000256" key="1">
    <source>
        <dbReference type="ARBA" id="ARBA00001244"/>
    </source>
</evidence>
<dbReference type="SUPFAM" id="SSF52255">
    <property type="entry name" value="N5-CAIR mutase (phosphoribosylaminoimidazole carboxylase, PurE)"/>
    <property type="match status" value="1"/>
</dbReference>
<dbReference type="HAMAP" id="MF_01929">
    <property type="entry name" value="PurE_classI"/>
    <property type="match status" value="1"/>
</dbReference>
<comment type="similarity">
    <text evidence="3 11">In the C-terminal section; belongs to the AIR carboxylase family. Class I subfamily.</text>
</comment>
<evidence type="ECO:0000256" key="3">
    <source>
        <dbReference type="ARBA" id="ARBA00006114"/>
    </source>
</evidence>
<keyword evidence="9 11" id="KW-0067">ATP-binding</keyword>
<feature type="domain" description="ATP-grasp" evidence="12">
    <location>
        <begin position="109"/>
        <end position="303"/>
    </location>
</feature>
<dbReference type="SMART" id="SM01001">
    <property type="entry name" value="AIRC"/>
    <property type="match status" value="1"/>
</dbReference>
<evidence type="ECO:0000256" key="11">
    <source>
        <dbReference type="PIRNR" id="PIRNR001340"/>
    </source>
</evidence>
<dbReference type="InterPro" id="IPR016301">
    <property type="entry name" value="Ade2_fungi/plant"/>
</dbReference>
<dbReference type="InterPro" id="IPR016185">
    <property type="entry name" value="PreATP-grasp_dom_sf"/>
</dbReference>
<dbReference type="InterPro" id="IPR003135">
    <property type="entry name" value="ATP-grasp_carboxylate-amine"/>
</dbReference>
<dbReference type="InterPro" id="IPR033747">
    <property type="entry name" value="PurE_ClassI"/>
</dbReference>
<dbReference type="PIRSF" id="PIRSF001340">
    <property type="entry name" value="AIR_carboxylase"/>
    <property type="match status" value="1"/>
</dbReference>
<dbReference type="Pfam" id="PF00731">
    <property type="entry name" value="AIRC"/>
    <property type="match status" value="1"/>
</dbReference>
<dbReference type="AlphaFoldDB" id="A0AAD5Y621"/>
<evidence type="ECO:0000256" key="4">
    <source>
        <dbReference type="ARBA" id="ARBA00012329"/>
    </source>
</evidence>
<dbReference type="SUPFAM" id="SSF51246">
    <property type="entry name" value="Rudiment single hybrid motif"/>
    <property type="match status" value="1"/>
</dbReference>
<dbReference type="Pfam" id="PF02222">
    <property type="entry name" value="ATP-grasp"/>
    <property type="match status" value="1"/>
</dbReference>
<name>A0AAD5Y621_9FUNG</name>
<dbReference type="InterPro" id="IPR005875">
    <property type="entry name" value="PurK"/>
</dbReference>
<dbReference type="HAMAP" id="MF_01928">
    <property type="entry name" value="PurK"/>
    <property type="match status" value="1"/>
</dbReference>
<dbReference type="InterPro" id="IPR000031">
    <property type="entry name" value="PurE_dom"/>
</dbReference>
<evidence type="ECO:0000259" key="12">
    <source>
        <dbReference type="PROSITE" id="PS50975"/>
    </source>
</evidence>
<keyword evidence="10 11" id="KW-0456">Lyase</keyword>
<dbReference type="InterPro" id="IPR011054">
    <property type="entry name" value="Rudment_hybrid_motif"/>
</dbReference>
<dbReference type="Proteomes" id="UP001210925">
    <property type="component" value="Unassembled WGS sequence"/>
</dbReference>
<dbReference type="FunFam" id="3.40.50.1970:FF:000013">
    <property type="entry name" value="Phosphoribosylaminoimidazole carboxylase"/>
    <property type="match status" value="1"/>
</dbReference>
<dbReference type="SUPFAM" id="SSF52440">
    <property type="entry name" value="PreATP-grasp domain"/>
    <property type="match status" value="1"/>
</dbReference>
<dbReference type="NCBIfam" id="NF004679">
    <property type="entry name" value="PRK06019.1-5"/>
    <property type="match status" value="1"/>
</dbReference>
<dbReference type="Pfam" id="PF22660">
    <property type="entry name" value="RS_preATP-grasp-like"/>
    <property type="match status" value="1"/>
</dbReference>
<evidence type="ECO:0000313" key="13">
    <source>
        <dbReference type="EMBL" id="KAJ3261532.1"/>
    </source>
</evidence>
<evidence type="ECO:0000256" key="5">
    <source>
        <dbReference type="ARBA" id="ARBA00021059"/>
    </source>
</evidence>
<dbReference type="PANTHER" id="PTHR11609:SF5">
    <property type="entry name" value="PHOSPHORIBOSYLAMINOIMIDAZOLE CARBOXYLASE"/>
    <property type="match status" value="1"/>
</dbReference>
<evidence type="ECO:0000256" key="7">
    <source>
        <dbReference type="ARBA" id="ARBA00022755"/>
    </source>
</evidence>
<dbReference type="InterPro" id="IPR040686">
    <property type="entry name" value="PurK_C"/>
</dbReference>
<keyword evidence="7 11" id="KW-0658">Purine biosynthesis</keyword>
<dbReference type="Gene3D" id="3.40.50.1970">
    <property type="match status" value="1"/>
</dbReference>
<dbReference type="NCBIfam" id="TIGR01161">
    <property type="entry name" value="purK"/>
    <property type="match status" value="1"/>
</dbReference>
<dbReference type="GO" id="GO:0004638">
    <property type="term" value="F:phosphoribosylaminoimidazole carboxylase activity"/>
    <property type="evidence" value="ECO:0007669"/>
    <property type="project" value="UniProtKB-UniRule"/>
</dbReference>
<accession>A0AAD5Y621</accession>
<keyword evidence="8 11" id="KW-0210">Decarboxylase</keyword>
<evidence type="ECO:0000256" key="10">
    <source>
        <dbReference type="ARBA" id="ARBA00023239"/>
    </source>
</evidence>
<dbReference type="GO" id="GO:0046872">
    <property type="term" value="F:metal ion binding"/>
    <property type="evidence" value="ECO:0007669"/>
    <property type="project" value="InterPro"/>
</dbReference>
<reference evidence="13" key="1">
    <citation type="submission" date="2020-05" db="EMBL/GenBank/DDBJ databases">
        <title>Phylogenomic resolution of chytrid fungi.</title>
        <authorList>
            <person name="Stajich J.E."/>
            <person name="Amses K."/>
            <person name="Simmons R."/>
            <person name="Seto K."/>
            <person name="Myers J."/>
            <person name="Bonds A."/>
            <person name="Quandt C.A."/>
            <person name="Barry K."/>
            <person name="Liu P."/>
            <person name="Grigoriev I."/>
            <person name="Longcore J.E."/>
            <person name="James T.Y."/>
        </authorList>
    </citation>
    <scope>NUCLEOTIDE SEQUENCE</scope>
    <source>
        <strain evidence="13">PLAUS21</strain>
    </source>
</reference>
<protein>
    <recommendedName>
        <fullName evidence="5 11">Phosphoribosylaminoimidazole carboxylase</fullName>
        <ecNumber evidence="4 11">4.1.1.21</ecNumber>
    </recommendedName>
</protein>
<dbReference type="InterPro" id="IPR011761">
    <property type="entry name" value="ATP-grasp"/>
</dbReference>
<proteinExistence type="inferred from homology"/>
<dbReference type="InterPro" id="IPR013815">
    <property type="entry name" value="ATP_grasp_subdomain_1"/>
</dbReference>
<evidence type="ECO:0000256" key="8">
    <source>
        <dbReference type="ARBA" id="ARBA00022793"/>
    </source>
</evidence>
<dbReference type="EC" id="4.1.1.21" evidence="4 11"/>
<dbReference type="NCBIfam" id="TIGR01162">
    <property type="entry name" value="purE"/>
    <property type="match status" value="1"/>
</dbReference>
<dbReference type="FunFam" id="3.30.470.20:FF:000037">
    <property type="entry name" value="Phosphoribosylaminoimidazole carboxylase, chloroplastic"/>
    <property type="match status" value="1"/>
</dbReference>
<organism evidence="13 14">
    <name type="scientific">Boothiomyces macroporosus</name>
    <dbReference type="NCBI Taxonomy" id="261099"/>
    <lineage>
        <taxon>Eukaryota</taxon>
        <taxon>Fungi</taxon>
        <taxon>Fungi incertae sedis</taxon>
        <taxon>Chytridiomycota</taxon>
        <taxon>Chytridiomycota incertae sedis</taxon>
        <taxon>Chytridiomycetes</taxon>
        <taxon>Rhizophydiales</taxon>
        <taxon>Terramycetaceae</taxon>
        <taxon>Boothiomyces</taxon>
    </lineage>
</organism>
<comment type="catalytic activity">
    <reaction evidence="1 11">
        <text>5-amino-1-(5-phospho-D-ribosyl)imidazole-4-carboxylate + H(+) = 5-amino-1-(5-phospho-beta-D-ribosyl)imidazole + CO2</text>
        <dbReference type="Rhea" id="RHEA:10792"/>
        <dbReference type="ChEBI" id="CHEBI:15378"/>
        <dbReference type="ChEBI" id="CHEBI:16526"/>
        <dbReference type="ChEBI" id="CHEBI:77657"/>
        <dbReference type="ChEBI" id="CHEBI:137981"/>
        <dbReference type="EC" id="4.1.1.21"/>
    </reaction>
</comment>
<dbReference type="Gene3D" id="3.30.1490.20">
    <property type="entry name" value="ATP-grasp fold, A domain"/>
    <property type="match status" value="1"/>
</dbReference>
<dbReference type="SUPFAM" id="SSF56059">
    <property type="entry name" value="Glutathione synthetase ATP-binding domain-like"/>
    <property type="match status" value="1"/>
</dbReference>
<comment type="pathway">
    <text evidence="2 11">Purine metabolism; IMP biosynthesis via de novo pathway; 5-amino-1-(5-phospho-D-ribosyl)imidazole-4-carboxylate from 5-amino-1-(5-phospho-D-ribosyl)imidazole (carboxylase route): step 1/1.</text>
</comment>
<evidence type="ECO:0000256" key="2">
    <source>
        <dbReference type="ARBA" id="ARBA00004747"/>
    </source>
</evidence>
<evidence type="ECO:0000256" key="6">
    <source>
        <dbReference type="ARBA" id="ARBA00022741"/>
    </source>
</evidence>
<dbReference type="PANTHER" id="PTHR11609">
    <property type="entry name" value="PURINE BIOSYNTHESIS PROTEIN 6/7, PUR6/7"/>
    <property type="match status" value="1"/>
</dbReference>
<dbReference type="PROSITE" id="PS50975">
    <property type="entry name" value="ATP_GRASP"/>
    <property type="match status" value="1"/>
</dbReference>
<dbReference type="GO" id="GO:0006189">
    <property type="term" value="P:'de novo' IMP biosynthetic process"/>
    <property type="evidence" value="ECO:0007669"/>
    <property type="project" value="UniProtKB-UniRule"/>
</dbReference>
<dbReference type="Gene3D" id="3.40.50.20">
    <property type="match status" value="1"/>
</dbReference>
<dbReference type="GO" id="GO:0005524">
    <property type="term" value="F:ATP binding"/>
    <property type="evidence" value="ECO:0007669"/>
    <property type="project" value="UniProtKB-UniRule"/>
</dbReference>
<dbReference type="InterPro" id="IPR054350">
    <property type="entry name" value="PurT/PurK_preATP-grasp"/>
</dbReference>
<evidence type="ECO:0000256" key="9">
    <source>
        <dbReference type="ARBA" id="ARBA00022840"/>
    </source>
</evidence>
<sequence>MDSKKIGILGGGQLGRMMNEAAARLNIQTIILDQENAPAKQISNQKHINGSFADPESIKLLAKESDILTVEIEHVDTKTLQSVVESGVPVHPDPTTIRTIQDKYQQKQFLLAQDPSIPISPFRELTGNLEQDLKKAGQEYGYPLMLKSKTLAYDGRGNKVVKSEAEAAEAIKALGGGPANNGPGLYVEKFVKFVKELAVMVAKSSDGTIASYPCVETVQKDNICHLVIAPAQIDGLVREKAQVIAESIAKAFSGVGIYGVELFMLEDGDLTFNEIAPRPHNSGHYTIEACHTSQFEQHLRCVAGLPLASTAMKVPASIMINIIGKGDGDEGLKETLEPCKNSLSIPGATVHLYGKSGCKKGRKMGHITLVGESMSELLSHTKHLMNTPVPKPAPLVGIIMGSDSDLPTVKPAAQILKGFDTPFELTIVSAHRTPDRMVEYAKNAHLRGLKVIIAAAGGAAHLPGMVAALTPLPVIGIPVALKLLDGVDSLHSIVQMPRGVPVATVAINNAVNAGLLAVRILSTLIPSYTDKLLEYSQLQEDEVMKKVEKLERSGWEKYELA</sequence>
<dbReference type="Pfam" id="PF17769">
    <property type="entry name" value="PurK_C"/>
    <property type="match status" value="1"/>
</dbReference>
<dbReference type="Gene3D" id="3.30.470.20">
    <property type="entry name" value="ATP-grasp fold, B domain"/>
    <property type="match status" value="1"/>
</dbReference>
<evidence type="ECO:0000313" key="14">
    <source>
        <dbReference type="Proteomes" id="UP001210925"/>
    </source>
</evidence>
<keyword evidence="6 11" id="KW-0547">Nucleotide-binding</keyword>
<comment type="caution">
    <text evidence="13">The sequence shown here is derived from an EMBL/GenBank/DDBJ whole genome shotgun (WGS) entry which is preliminary data.</text>
</comment>
<gene>
    <name evidence="13" type="primary">ADE2</name>
    <name evidence="13" type="ORF">HK103_005370</name>
</gene>